<feature type="binding site" description="axial binding residue" evidence="9">
    <location>
        <position position="429"/>
    </location>
    <ligand>
        <name>heme</name>
        <dbReference type="ChEBI" id="CHEBI:30413"/>
    </ligand>
    <ligandPart>
        <name>Fe</name>
        <dbReference type="ChEBI" id="CHEBI:18248"/>
    </ligandPart>
</feature>
<keyword evidence="5 9" id="KW-0479">Metal-binding</keyword>
<keyword evidence="12" id="KW-1185">Reference proteome</keyword>
<dbReference type="PANTHER" id="PTHR46300">
    <property type="entry name" value="P450, PUTATIVE (EUROFUNG)-RELATED-RELATED"/>
    <property type="match status" value="1"/>
</dbReference>
<dbReference type="Pfam" id="PF00067">
    <property type="entry name" value="p450"/>
    <property type="match status" value="1"/>
</dbReference>
<keyword evidence="6 10" id="KW-0560">Oxidoreductase</keyword>
<reference evidence="11 12" key="1">
    <citation type="journal article" date="2018" name="Evol. Lett.">
        <title>Horizontal gene cluster transfer increased hallucinogenic mushroom diversity.</title>
        <authorList>
            <person name="Reynolds H.T."/>
            <person name="Vijayakumar V."/>
            <person name="Gluck-Thaler E."/>
            <person name="Korotkin H.B."/>
            <person name="Matheny P.B."/>
            <person name="Slot J.C."/>
        </authorList>
    </citation>
    <scope>NUCLEOTIDE SEQUENCE [LARGE SCALE GENOMIC DNA]</scope>
    <source>
        <strain evidence="11 12">SRW20</strain>
    </source>
</reference>
<dbReference type="CDD" id="cd11065">
    <property type="entry name" value="CYP64-like"/>
    <property type="match status" value="1"/>
</dbReference>
<comment type="caution">
    <text evidence="11">The sequence shown here is derived from an EMBL/GenBank/DDBJ whole genome shotgun (WGS) entry which is preliminary data.</text>
</comment>
<dbReference type="EMBL" id="NHYE01001210">
    <property type="protein sequence ID" value="PPQ97663.1"/>
    <property type="molecule type" value="Genomic_DNA"/>
</dbReference>
<evidence type="ECO:0000256" key="6">
    <source>
        <dbReference type="ARBA" id="ARBA00023002"/>
    </source>
</evidence>
<dbReference type="InterPro" id="IPR017972">
    <property type="entry name" value="Cyt_P450_CS"/>
</dbReference>
<organism evidence="11 12">
    <name type="scientific">Gymnopilus dilepis</name>
    <dbReference type="NCBI Taxonomy" id="231916"/>
    <lineage>
        <taxon>Eukaryota</taxon>
        <taxon>Fungi</taxon>
        <taxon>Dikarya</taxon>
        <taxon>Basidiomycota</taxon>
        <taxon>Agaricomycotina</taxon>
        <taxon>Agaricomycetes</taxon>
        <taxon>Agaricomycetidae</taxon>
        <taxon>Agaricales</taxon>
        <taxon>Agaricineae</taxon>
        <taxon>Hymenogastraceae</taxon>
        <taxon>Gymnopilus</taxon>
    </lineage>
</organism>
<dbReference type="GO" id="GO:0005506">
    <property type="term" value="F:iron ion binding"/>
    <property type="evidence" value="ECO:0007669"/>
    <property type="project" value="InterPro"/>
</dbReference>
<dbReference type="InterPro" id="IPR002401">
    <property type="entry name" value="Cyt_P450_E_grp-I"/>
</dbReference>
<evidence type="ECO:0000256" key="8">
    <source>
        <dbReference type="ARBA" id="ARBA00023033"/>
    </source>
</evidence>
<accession>A0A409Y3U3</accession>
<evidence type="ECO:0000256" key="5">
    <source>
        <dbReference type="ARBA" id="ARBA00022723"/>
    </source>
</evidence>
<name>A0A409Y3U3_9AGAR</name>
<evidence type="ECO:0000256" key="3">
    <source>
        <dbReference type="ARBA" id="ARBA00010617"/>
    </source>
</evidence>
<dbReference type="AlphaFoldDB" id="A0A409Y3U3"/>
<evidence type="ECO:0000313" key="12">
    <source>
        <dbReference type="Proteomes" id="UP000284706"/>
    </source>
</evidence>
<gene>
    <name evidence="11" type="ORF">CVT26_002475</name>
</gene>
<dbReference type="InterPro" id="IPR001128">
    <property type="entry name" value="Cyt_P450"/>
</dbReference>
<evidence type="ECO:0000256" key="10">
    <source>
        <dbReference type="RuleBase" id="RU000461"/>
    </source>
</evidence>
<dbReference type="GO" id="GO:0016705">
    <property type="term" value="F:oxidoreductase activity, acting on paired donors, with incorporation or reduction of molecular oxygen"/>
    <property type="evidence" value="ECO:0007669"/>
    <property type="project" value="InterPro"/>
</dbReference>
<evidence type="ECO:0000256" key="7">
    <source>
        <dbReference type="ARBA" id="ARBA00023004"/>
    </source>
</evidence>
<dbReference type="GO" id="GO:0020037">
    <property type="term" value="F:heme binding"/>
    <property type="evidence" value="ECO:0007669"/>
    <property type="project" value="InterPro"/>
</dbReference>
<comment type="cofactor">
    <cofactor evidence="1 9">
        <name>heme</name>
        <dbReference type="ChEBI" id="CHEBI:30413"/>
    </cofactor>
</comment>
<evidence type="ECO:0000256" key="2">
    <source>
        <dbReference type="ARBA" id="ARBA00005179"/>
    </source>
</evidence>
<dbReference type="STRING" id="231916.A0A409Y3U3"/>
<dbReference type="InParanoid" id="A0A409Y3U3"/>
<evidence type="ECO:0000256" key="9">
    <source>
        <dbReference type="PIRSR" id="PIRSR602401-1"/>
    </source>
</evidence>
<dbReference type="PRINTS" id="PR00463">
    <property type="entry name" value="EP450I"/>
</dbReference>
<proteinExistence type="inferred from homology"/>
<keyword evidence="7 9" id="KW-0408">Iron</keyword>
<keyword evidence="4 9" id="KW-0349">Heme</keyword>
<dbReference type="PROSITE" id="PS00086">
    <property type="entry name" value="CYTOCHROME_P450"/>
    <property type="match status" value="1"/>
</dbReference>
<dbReference type="Proteomes" id="UP000284706">
    <property type="component" value="Unassembled WGS sequence"/>
</dbReference>
<dbReference type="GO" id="GO:0004497">
    <property type="term" value="F:monooxygenase activity"/>
    <property type="evidence" value="ECO:0007669"/>
    <property type="project" value="UniProtKB-KW"/>
</dbReference>
<evidence type="ECO:0000256" key="1">
    <source>
        <dbReference type="ARBA" id="ARBA00001971"/>
    </source>
</evidence>
<dbReference type="InterPro" id="IPR050364">
    <property type="entry name" value="Cytochrome_P450_fung"/>
</dbReference>
<dbReference type="PRINTS" id="PR00385">
    <property type="entry name" value="P450"/>
</dbReference>
<evidence type="ECO:0000256" key="4">
    <source>
        <dbReference type="ARBA" id="ARBA00022617"/>
    </source>
</evidence>
<dbReference type="InterPro" id="IPR036396">
    <property type="entry name" value="Cyt_P450_sf"/>
</dbReference>
<dbReference type="OrthoDB" id="2789670at2759"/>
<evidence type="ECO:0008006" key="13">
    <source>
        <dbReference type="Google" id="ProtNLM"/>
    </source>
</evidence>
<comment type="pathway">
    <text evidence="2">Secondary metabolite biosynthesis.</text>
</comment>
<dbReference type="PANTHER" id="PTHR46300:SF7">
    <property type="entry name" value="P450, PUTATIVE (EUROFUNG)-RELATED"/>
    <property type="match status" value="1"/>
</dbReference>
<comment type="similarity">
    <text evidence="3 10">Belongs to the cytochrome P450 family.</text>
</comment>
<dbReference type="SUPFAM" id="SSF48264">
    <property type="entry name" value="Cytochrome P450"/>
    <property type="match status" value="1"/>
</dbReference>
<sequence>MVLLEAESLSAGVSTGLMITATCIFLYTLQRYASDLTPPGPFALPIIGNMWAFPFTKPWLAFLDWRDTYGTRRYQAIDDLLEKRGNLYSDRPRYTVVGELMGLDRGMPIMQYDDPKRRLQRKLARTALSADAVRKYHGVQSRVAALMCWAFLSDPGRFRDHARLAAGRIIMAVTYGLPVSGAEHEYITHAEETMEMITQATMPGAFMADIIPILKHLPAWVPFLSPKRHARKGRAMIERLVETPFNHVVEEMAAGTALPSFTHDLLDDMSNAAEDDGEYKQAVLWSAGSLYGAGGETTYTTVLVFLICMAQHPQIQKKAQEELDSLIGSDRMPAITDRGKLPYIEAIIKEVMRWKVALPFAIPRRVDRDDVYKGYRIPAGSIVIPNVWAMGMDVPSKYPADEFVPERFLEDRPPVDPATYAFGFGRRVCPGKLLAENSVFLLITSILFCCNVSLPFTVDEYGEKRRAEMSVEFTTSLVSYPLPFECTIEPRSAGRSEVVKRASASVE</sequence>
<protein>
    <recommendedName>
        <fullName evidence="13">Cytochrome P450</fullName>
    </recommendedName>
</protein>
<keyword evidence="8 10" id="KW-0503">Monooxygenase</keyword>
<dbReference type="Gene3D" id="1.10.630.10">
    <property type="entry name" value="Cytochrome P450"/>
    <property type="match status" value="1"/>
</dbReference>
<evidence type="ECO:0000313" key="11">
    <source>
        <dbReference type="EMBL" id="PPQ97663.1"/>
    </source>
</evidence>